<feature type="domain" description="Cupin type-2" evidence="1">
    <location>
        <begin position="72"/>
        <end position="126"/>
    </location>
</feature>
<dbReference type="SUPFAM" id="SSF51182">
    <property type="entry name" value="RmlC-like cupins"/>
    <property type="match status" value="1"/>
</dbReference>
<name>A0A2U3N6C2_9MYCO</name>
<evidence type="ECO:0000259" key="1">
    <source>
        <dbReference type="Pfam" id="PF07883"/>
    </source>
</evidence>
<dbReference type="Proteomes" id="UP000241595">
    <property type="component" value="Unassembled WGS sequence"/>
</dbReference>
<keyword evidence="3" id="KW-1185">Reference proteome</keyword>
<gene>
    <name evidence="2" type="ORF">MTAB308_542</name>
</gene>
<protein>
    <recommendedName>
        <fullName evidence="1">Cupin type-2 domain-containing protein</fullName>
    </recommendedName>
</protein>
<evidence type="ECO:0000313" key="3">
    <source>
        <dbReference type="Proteomes" id="UP000241595"/>
    </source>
</evidence>
<sequence>MRLLVTGVDESGRSCAARDGAVEMQGGAGTGGVLYSVLYAAGSLPSISTGGGRAADLLDLVVPPGALRWAAIEYAPGGEFSMHHTDTIDFDVVLSGSVDLILDDGPHPLTAGDSAVVTGVDHAWRAGPEGCRLAIMTIGAAPPT</sequence>
<accession>A0A2U3N6C2</accession>
<dbReference type="InterPro" id="IPR013096">
    <property type="entry name" value="Cupin_2"/>
</dbReference>
<dbReference type="OrthoDB" id="713485at2"/>
<dbReference type="Pfam" id="PF07883">
    <property type="entry name" value="Cupin_2"/>
    <property type="match status" value="1"/>
</dbReference>
<dbReference type="InterPro" id="IPR047142">
    <property type="entry name" value="OryJ/VirC-like"/>
</dbReference>
<reference evidence="2 3" key="1">
    <citation type="submission" date="2017-01" db="EMBL/GenBank/DDBJ databases">
        <authorList>
            <consortium name="Urmite Genomes"/>
        </authorList>
    </citation>
    <scope>NUCLEOTIDE SEQUENCE [LARGE SCALE GENOMIC DNA]</scope>
    <source>
        <strain evidence="2 3">AB308</strain>
    </source>
</reference>
<dbReference type="PANTHER" id="PTHR36156:SF2">
    <property type="entry name" value="CUPIN TYPE-2 DOMAIN-CONTAINING PROTEIN"/>
    <property type="match status" value="1"/>
</dbReference>
<dbReference type="PANTHER" id="PTHR36156">
    <property type="entry name" value="SLR2101 PROTEIN"/>
    <property type="match status" value="1"/>
</dbReference>
<dbReference type="InterPro" id="IPR011051">
    <property type="entry name" value="RmlC_Cupin_sf"/>
</dbReference>
<dbReference type="STRING" id="1841859.GCA_900157385_00538"/>
<dbReference type="RefSeq" id="WP_077097658.1">
    <property type="nucleotide sequence ID" value="NZ_LT717698.1"/>
</dbReference>
<organism evidence="2 3">
    <name type="scientific">Mycobacterium terramassiliense</name>
    <dbReference type="NCBI Taxonomy" id="1841859"/>
    <lineage>
        <taxon>Bacteria</taxon>
        <taxon>Bacillati</taxon>
        <taxon>Actinomycetota</taxon>
        <taxon>Actinomycetes</taxon>
        <taxon>Mycobacteriales</taxon>
        <taxon>Mycobacteriaceae</taxon>
        <taxon>Mycobacterium</taxon>
    </lineage>
</organism>
<evidence type="ECO:0000313" key="2">
    <source>
        <dbReference type="EMBL" id="SPM27067.1"/>
    </source>
</evidence>
<proteinExistence type="predicted"/>
<dbReference type="InterPro" id="IPR014710">
    <property type="entry name" value="RmlC-like_jellyroll"/>
</dbReference>
<dbReference type="Gene3D" id="2.60.120.10">
    <property type="entry name" value="Jelly Rolls"/>
    <property type="match status" value="1"/>
</dbReference>
<dbReference type="AlphaFoldDB" id="A0A2U3N6C2"/>
<dbReference type="EMBL" id="FTRV01000009">
    <property type="protein sequence ID" value="SPM27067.1"/>
    <property type="molecule type" value="Genomic_DNA"/>
</dbReference>